<evidence type="ECO:0000256" key="1">
    <source>
        <dbReference type="ARBA" id="ARBA00004245"/>
    </source>
</evidence>
<dbReference type="OrthoDB" id="422673at2759"/>
<evidence type="ECO:0000256" key="7">
    <source>
        <dbReference type="ARBA" id="ARBA00023212"/>
    </source>
</evidence>
<keyword evidence="4" id="KW-0547">Nucleotide-binding</keyword>
<dbReference type="InterPro" id="IPR004000">
    <property type="entry name" value="Actin"/>
</dbReference>
<evidence type="ECO:0000256" key="5">
    <source>
        <dbReference type="ARBA" id="ARBA00022801"/>
    </source>
</evidence>
<keyword evidence="3" id="KW-0963">Cytoplasm</keyword>
<evidence type="ECO:0000256" key="3">
    <source>
        <dbReference type="ARBA" id="ARBA00022490"/>
    </source>
</evidence>
<evidence type="ECO:0000313" key="11">
    <source>
        <dbReference type="EMBL" id="CAL1145711.1"/>
    </source>
</evidence>
<comment type="subcellular location">
    <subcellularLocation>
        <location evidence="1">Cytoplasm</location>
        <location evidence="1">Cytoskeleton</location>
    </subcellularLocation>
</comment>
<dbReference type="EMBL" id="CAMXCT030001700">
    <property type="protein sequence ID" value="CAL4779648.1"/>
    <property type="molecule type" value="Genomic_DNA"/>
</dbReference>
<dbReference type="EMBL" id="CAMXCT020001700">
    <property type="protein sequence ID" value="CAL1145711.1"/>
    <property type="molecule type" value="Genomic_DNA"/>
</dbReference>
<dbReference type="FunFam" id="3.90.640.10:FF:000047">
    <property type="entry name" value="Actin, alpha skeletal muscle"/>
    <property type="match status" value="1"/>
</dbReference>
<proteinExistence type="inferred from homology"/>
<evidence type="ECO:0000313" key="10">
    <source>
        <dbReference type="EMBL" id="CAI3992336.1"/>
    </source>
</evidence>
<sequence>MDDDVVAIVVDNGSGMCKAGFAGDDCPRAVFPSIVGWPKPGIVDMDKDSYIGNEAQKKSRALKLHYPIHDGIVTNWDEMEKIWHHIFYNELRVAPEEHPVLLTEAALNPRANREKMTQIMFETFNVPAIYVISQACLVLYASGRLTGLVMNSGETVSEAVPVYEGYPVPHAILALALGGRQLTEYMMKLLTERGYSYGTSPDREMVGDLKEKLCYIALNFGKEMDTASEVRELENHYELEDGDTITVGTQRFRCPEALFQPKLMGKEGSGIHDTTFQSIMKCDVEIQRDLFANVVLSGGSSMFPGIDKRMSKELAALAPDMDIKVIAPPERKYTAWLGGSVMCSLTSFEEMWISQSEYDESGPAIVHGKCYGANPS</sequence>
<evidence type="ECO:0000313" key="13">
    <source>
        <dbReference type="Proteomes" id="UP001152797"/>
    </source>
</evidence>
<dbReference type="PROSITE" id="PS01132">
    <property type="entry name" value="ACTINS_ACT_LIKE"/>
    <property type="match status" value="1"/>
</dbReference>
<comment type="similarity">
    <text evidence="2 9">Belongs to the actin family.</text>
</comment>
<dbReference type="PRINTS" id="PR00190">
    <property type="entry name" value="ACTIN"/>
</dbReference>
<protein>
    <submittedName>
        <fullName evidence="12">Actin</fullName>
    </submittedName>
</protein>
<accession>A0A9P1CLE2</accession>
<dbReference type="InterPro" id="IPR020902">
    <property type="entry name" value="Actin/actin-like_CS"/>
</dbReference>
<keyword evidence="5" id="KW-0378">Hydrolase</keyword>
<reference evidence="11" key="2">
    <citation type="submission" date="2024-04" db="EMBL/GenBank/DDBJ databases">
        <authorList>
            <person name="Chen Y."/>
            <person name="Shah S."/>
            <person name="Dougan E. K."/>
            <person name="Thang M."/>
            <person name="Chan C."/>
        </authorList>
    </citation>
    <scope>NUCLEOTIDE SEQUENCE [LARGE SCALE GENOMIC DNA]</scope>
</reference>
<name>A0A9P1CLE2_9DINO</name>
<dbReference type="SUPFAM" id="SSF53067">
    <property type="entry name" value="Actin-like ATPase domain"/>
    <property type="match status" value="2"/>
</dbReference>
<evidence type="ECO:0000256" key="6">
    <source>
        <dbReference type="ARBA" id="ARBA00022840"/>
    </source>
</evidence>
<dbReference type="Proteomes" id="UP001152797">
    <property type="component" value="Unassembled WGS sequence"/>
</dbReference>
<keyword evidence="7" id="KW-0206">Cytoskeleton</keyword>
<comment type="catalytic activity">
    <reaction evidence="8">
        <text>ATP + H2O = ADP + phosphate + H(+)</text>
        <dbReference type="Rhea" id="RHEA:13065"/>
        <dbReference type="ChEBI" id="CHEBI:15377"/>
        <dbReference type="ChEBI" id="CHEBI:15378"/>
        <dbReference type="ChEBI" id="CHEBI:30616"/>
        <dbReference type="ChEBI" id="CHEBI:43474"/>
        <dbReference type="ChEBI" id="CHEBI:456216"/>
    </reaction>
</comment>
<dbReference type="EMBL" id="CAMXCT010001700">
    <property type="protein sequence ID" value="CAI3992336.1"/>
    <property type="molecule type" value="Genomic_DNA"/>
</dbReference>
<dbReference type="GO" id="GO:0005856">
    <property type="term" value="C:cytoskeleton"/>
    <property type="evidence" value="ECO:0007669"/>
    <property type="project" value="UniProtKB-SubCell"/>
</dbReference>
<dbReference type="PANTHER" id="PTHR11937">
    <property type="entry name" value="ACTIN"/>
    <property type="match status" value="1"/>
</dbReference>
<evidence type="ECO:0000256" key="9">
    <source>
        <dbReference type="RuleBase" id="RU000487"/>
    </source>
</evidence>
<dbReference type="FunFam" id="3.30.420.40:FF:000218">
    <property type="entry name" value="actin, alpha sarcomeric/skeletal-like"/>
    <property type="match status" value="1"/>
</dbReference>
<keyword evidence="13" id="KW-1185">Reference proteome</keyword>
<dbReference type="Gene3D" id="3.90.640.10">
    <property type="entry name" value="Actin, Chain A, domain 4"/>
    <property type="match status" value="1"/>
</dbReference>
<dbReference type="InterPro" id="IPR043129">
    <property type="entry name" value="ATPase_NBD"/>
</dbReference>
<dbReference type="FunFam" id="3.30.420.40:FF:000148">
    <property type="entry name" value="Actin, alpha skeletal muscle"/>
    <property type="match status" value="1"/>
</dbReference>
<dbReference type="GO" id="GO:0016787">
    <property type="term" value="F:hydrolase activity"/>
    <property type="evidence" value="ECO:0007669"/>
    <property type="project" value="UniProtKB-KW"/>
</dbReference>
<gene>
    <name evidence="10" type="ORF">C1SCF055_LOCUS19174</name>
</gene>
<dbReference type="AlphaFoldDB" id="A0A9P1CLE2"/>
<dbReference type="Gene3D" id="3.30.420.40">
    <property type="match status" value="2"/>
</dbReference>
<evidence type="ECO:0000313" key="12">
    <source>
        <dbReference type="EMBL" id="CAL4779648.1"/>
    </source>
</evidence>
<evidence type="ECO:0000256" key="8">
    <source>
        <dbReference type="ARBA" id="ARBA00049360"/>
    </source>
</evidence>
<dbReference type="SMART" id="SM00268">
    <property type="entry name" value="ACTIN"/>
    <property type="match status" value="1"/>
</dbReference>
<reference evidence="10" key="1">
    <citation type="submission" date="2022-10" db="EMBL/GenBank/DDBJ databases">
        <authorList>
            <person name="Chen Y."/>
            <person name="Dougan E. K."/>
            <person name="Chan C."/>
            <person name="Rhodes N."/>
            <person name="Thang M."/>
        </authorList>
    </citation>
    <scope>NUCLEOTIDE SEQUENCE</scope>
</reference>
<dbReference type="GO" id="GO:0005524">
    <property type="term" value="F:ATP binding"/>
    <property type="evidence" value="ECO:0007669"/>
    <property type="project" value="UniProtKB-KW"/>
</dbReference>
<dbReference type="Pfam" id="PF00022">
    <property type="entry name" value="Actin"/>
    <property type="match status" value="1"/>
</dbReference>
<comment type="caution">
    <text evidence="10">The sequence shown here is derived from an EMBL/GenBank/DDBJ whole genome shotgun (WGS) entry which is preliminary data.</text>
</comment>
<evidence type="ECO:0000256" key="2">
    <source>
        <dbReference type="ARBA" id="ARBA00006752"/>
    </source>
</evidence>
<evidence type="ECO:0000256" key="4">
    <source>
        <dbReference type="ARBA" id="ARBA00022741"/>
    </source>
</evidence>
<keyword evidence="6" id="KW-0067">ATP-binding</keyword>
<organism evidence="10">
    <name type="scientific">Cladocopium goreaui</name>
    <dbReference type="NCBI Taxonomy" id="2562237"/>
    <lineage>
        <taxon>Eukaryota</taxon>
        <taxon>Sar</taxon>
        <taxon>Alveolata</taxon>
        <taxon>Dinophyceae</taxon>
        <taxon>Suessiales</taxon>
        <taxon>Symbiodiniaceae</taxon>
        <taxon>Cladocopium</taxon>
    </lineage>
</organism>